<dbReference type="Proteomes" id="UP000203626">
    <property type="component" value="Segment"/>
</dbReference>
<dbReference type="OrthoDB" id="25950at10239"/>
<dbReference type="RefSeq" id="YP_009268743.1">
    <property type="nucleotide sequence ID" value="NC_030656.1"/>
</dbReference>
<dbReference type="GeneID" id="28340355"/>
<feature type="region of interest" description="Disordered" evidence="5">
    <location>
        <begin position="54"/>
        <end position="90"/>
    </location>
</feature>
<sequence>MSNMHKTPFYINTAMGRVLVLKYIKVCEIPEVQCAATKAMCVLKTEEPMSPKCERAPASCPLSPSRQPQPPACPLSPSRQQPVCPLSPTRQTVVPRNNNVPFMNTNLLENLFSSNKNAVSKILG</sequence>
<evidence type="ECO:0000256" key="1">
    <source>
        <dbReference type="ARBA" id="ARBA00022553"/>
    </source>
</evidence>
<keyword evidence="2" id="KW-0426">Late protein</keyword>
<protein>
    <submittedName>
        <fullName evidence="6">DNA-binding phosphoprotein</fullName>
    </submittedName>
</protein>
<dbReference type="KEGG" id="vg:28340355"/>
<dbReference type="PIRSF" id="PIRSF003688">
    <property type="entry name" value="VAC_PP"/>
    <property type="match status" value="1"/>
</dbReference>
<dbReference type="Pfam" id="PF04767">
    <property type="entry name" value="Pox_F17"/>
    <property type="match status" value="1"/>
</dbReference>
<keyword evidence="1" id="KW-0597">Phosphoprotein</keyword>
<evidence type="ECO:0000256" key="2">
    <source>
        <dbReference type="ARBA" id="ARBA00022921"/>
    </source>
</evidence>
<proteinExistence type="inferred from homology"/>
<dbReference type="InterPro" id="IPR006854">
    <property type="entry name" value="Phosphoprotein_F17"/>
</dbReference>
<evidence type="ECO:0000256" key="5">
    <source>
        <dbReference type="SAM" id="MobiDB-lite"/>
    </source>
</evidence>
<dbReference type="GO" id="GO:0003677">
    <property type="term" value="F:DNA binding"/>
    <property type="evidence" value="ECO:0007669"/>
    <property type="project" value="UniProtKB-KW"/>
</dbReference>
<dbReference type="GO" id="GO:0019082">
    <property type="term" value="P:viral protein processing"/>
    <property type="evidence" value="ECO:0007669"/>
    <property type="project" value="InterPro"/>
</dbReference>
<evidence type="ECO:0000313" key="7">
    <source>
        <dbReference type="Proteomes" id="UP000203626"/>
    </source>
</evidence>
<keyword evidence="7" id="KW-1185">Reference proteome</keyword>
<gene>
    <name evidence="6" type="ORF">PTPV-Aus-028</name>
</gene>
<evidence type="ECO:0000256" key="3">
    <source>
        <dbReference type="ARBA" id="ARBA00023125"/>
    </source>
</evidence>
<reference evidence="6 7" key="1">
    <citation type="journal article" date="2016" name="J. Gen. Virol.">
        <title>Genomic characterization of a novel poxvirus from a flying fox: evidence for a new genus?</title>
        <authorList>
            <person name="O'Dea M.A."/>
            <person name="Tu S.L."/>
            <person name="Pang S."/>
            <person name="De Ridder T."/>
            <person name="Jackson B."/>
            <person name="Upton C."/>
        </authorList>
    </citation>
    <scope>NUCLEOTIDE SEQUENCE [LARGE SCALE GENOMIC DNA]</scope>
    <source>
        <strain evidence="6 7">Australia</strain>
    </source>
</reference>
<evidence type="ECO:0000313" key="6">
    <source>
        <dbReference type="EMBL" id="ANS71112.1"/>
    </source>
</evidence>
<keyword evidence="3 6" id="KW-0238">DNA-binding</keyword>
<organism evidence="6 7">
    <name type="scientific">Pteropox virus</name>
    <dbReference type="NCBI Taxonomy" id="1873698"/>
    <lineage>
        <taxon>Viruses</taxon>
        <taxon>Varidnaviria</taxon>
        <taxon>Bamfordvirae</taxon>
        <taxon>Nucleocytoviricota</taxon>
        <taxon>Pokkesviricetes</taxon>
        <taxon>Chitovirales</taxon>
        <taxon>Poxviridae</taxon>
        <taxon>Chordopoxvirinae</taxon>
        <taxon>Pteropopoxvirus</taxon>
        <taxon>Pteropopoxvirus pteropox</taxon>
    </lineage>
</organism>
<comment type="similarity">
    <text evidence="4">Belongs to the orthopoxvirus OPG062 family.</text>
</comment>
<evidence type="ECO:0000256" key="4">
    <source>
        <dbReference type="ARBA" id="ARBA00034718"/>
    </source>
</evidence>
<accession>A0A1B1MRB5</accession>
<dbReference type="EMBL" id="KU980965">
    <property type="protein sequence ID" value="ANS71112.1"/>
    <property type="molecule type" value="Genomic_DNA"/>
</dbReference>
<name>A0A1B1MRB5_9POXV</name>